<accession>A0A4R0X939</accession>
<reference evidence="1 2" key="1">
    <citation type="submission" date="2017-02" db="EMBL/GenBank/DDBJ databases">
        <title>Paraburkholderia sophoroidis sp. nov. and Paraburkholderia steynii sp. nov. rhizobial symbionts of the fynbos legume Hypocalyptus sophoroides.</title>
        <authorList>
            <person name="Steenkamp E.T."/>
            <person name="Beukes C.W."/>
            <person name="Van Zyl E."/>
            <person name="Avontuur J."/>
            <person name="Chan W.Y."/>
            <person name="Hassen A."/>
            <person name="Palmer M."/>
            <person name="Mthombeni L."/>
            <person name="Phalane F."/>
            <person name="Sereme K."/>
            <person name="Venter S.N."/>
        </authorList>
    </citation>
    <scope>NUCLEOTIDE SEQUENCE [LARGE SCALE GENOMIC DNA]</scope>
    <source>
        <strain evidence="1 2">HC1.1ba</strain>
    </source>
</reference>
<name>A0A4R0X939_9BURK</name>
<protein>
    <submittedName>
        <fullName evidence="1">Uncharacterized protein</fullName>
    </submittedName>
</protein>
<organism evidence="1 2">
    <name type="scientific">Paraburkholderia steynii</name>
    <dbReference type="NCBI Taxonomy" id="1245441"/>
    <lineage>
        <taxon>Bacteria</taxon>
        <taxon>Pseudomonadati</taxon>
        <taxon>Pseudomonadota</taxon>
        <taxon>Betaproteobacteria</taxon>
        <taxon>Burkholderiales</taxon>
        <taxon>Burkholderiaceae</taxon>
        <taxon>Paraburkholderia</taxon>
    </lineage>
</organism>
<gene>
    <name evidence="1" type="ORF">BZM27_24020</name>
</gene>
<evidence type="ECO:0000313" key="2">
    <source>
        <dbReference type="Proteomes" id="UP000294200"/>
    </source>
</evidence>
<evidence type="ECO:0000313" key="1">
    <source>
        <dbReference type="EMBL" id="TCG06783.1"/>
    </source>
</evidence>
<dbReference type="EMBL" id="MWML01000092">
    <property type="protein sequence ID" value="TCG06783.1"/>
    <property type="molecule type" value="Genomic_DNA"/>
</dbReference>
<comment type="caution">
    <text evidence="1">The sequence shown here is derived from an EMBL/GenBank/DDBJ whole genome shotgun (WGS) entry which is preliminary data.</text>
</comment>
<proteinExistence type="predicted"/>
<dbReference type="AlphaFoldDB" id="A0A4R0X939"/>
<dbReference type="Proteomes" id="UP000294200">
    <property type="component" value="Unassembled WGS sequence"/>
</dbReference>
<sequence>MLDEAGTRYAVSFVRKVFVRRKRCDSRRANAYETACESNCLTAKVNCTMAFKMRTSRTFFYGWVLCGPRVPAVQTFALGCVEGSPELIDAERNEIV</sequence>
<keyword evidence="2" id="KW-1185">Reference proteome</keyword>